<dbReference type="InterPro" id="IPR017475">
    <property type="entry name" value="EPS_sugar_tfrase"/>
</dbReference>
<feature type="transmembrane region" description="Helical" evidence="7">
    <location>
        <begin position="21"/>
        <end position="40"/>
    </location>
</feature>
<dbReference type="NCBIfam" id="TIGR03023">
    <property type="entry name" value="WcaJ_sugtrans"/>
    <property type="match status" value="1"/>
</dbReference>
<reference evidence="10" key="1">
    <citation type="journal article" date="2019" name="Int. J. Syst. Evol. Microbiol.">
        <title>The Global Catalogue of Microorganisms (GCM) 10K type strain sequencing project: providing services to taxonomists for standard genome sequencing and annotation.</title>
        <authorList>
            <consortium name="The Broad Institute Genomics Platform"/>
            <consortium name="The Broad Institute Genome Sequencing Center for Infectious Disease"/>
            <person name="Wu L."/>
            <person name="Ma J."/>
        </authorList>
    </citation>
    <scope>NUCLEOTIDE SEQUENCE [LARGE SCALE GENOMIC DNA]</scope>
    <source>
        <strain evidence="10">KCTC 52640</strain>
    </source>
</reference>
<dbReference type="GO" id="GO:0089702">
    <property type="term" value="F:undecaprenyl-phosphate glucose phosphotransferase activity"/>
    <property type="evidence" value="ECO:0007669"/>
    <property type="project" value="UniProtKB-EC"/>
</dbReference>
<accession>A0ABV7ET13</accession>
<dbReference type="Gene3D" id="3.40.50.720">
    <property type="entry name" value="NAD(P)-binding Rossmann-like Domain"/>
    <property type="match status" value="1"/>
</dbReference>
<sequence>MRTHLNNASGSRRHQAGSASAAFMHGLVFAVTGTLNLYLMTLLTGQTFDDRYHLLAITSFVSLFLLFGRYSMVWYWKIGRPGSIGTGVMQTWFLVSAALVLVGFFTRQTEHFPRLVIFAWLVTTPIMFAIVHLIIRHTFLRCFPRALRARSTLIVFMNPASRRLARMFSRLDPPQFDLLGFFEDREPERLEAEDEELPVLGRLTELSDYVNANKVEVVFVALPVQGADRAMEVVDQLGDTTASVYYVPDSDLFALDHLRFSEVGGISVLTLTETPFFGADGLLKRLMDIASAGLLLLCLLPLFAVVAAAIRLTTVGPVFFTQRRYGLDGQLINVHKFRTMSVTEDGPEVRQATRNDPRVTRVGAFLRRTSIDEWPQFWNVLKGEMSLVGPRPHAITHNEEYRKLVKRYMVRHKVKPGLTGLAQVNGLRGEIRDLDNMTRRIKYDLDYIQRWSPALDMRIIIQTVWIIFRDHEAY</sequence>
<dbReference type="InterPro" id="IPR017473">
    <property type="entry name" value="Undecaprenyl-P_gluc_Ptfrase"/>
</dbReference>
<keyword evidence="6 7" id="KW-0472">Membrane</keyword>
<keyword evidence="3 9" id="KW-0808">Transferase</keyword>
<keyword evidence="5 7" id="KW-1133">Transmembrane helix</keyword>
<dbReference type="PANTHER" id="PTHR30576:SF0">
    <property type="entry name" value="UNDECAPRENYL-PHOSPHATE N-ACETYLGALACTOSAMINYL 1-PHOSPHATE TRANSFERASE-RELATED"/>
    <property type="match status" value="1"/>
</dbReference>
<dbReference type="NCBIfam" id="TIGR03025">
    <property type="entry name" value="EPS_sugtrans"/>
    <property type="match status" value="1"/>
</dbReference>
<evidence type="ECO:0000259" key="8">
    <source>
        <dbReference type="Pfam" id="PF02397"/>
    </source>
</evidence>
<evidence type="ECO:0000313" key="9">
    <source>
        <dbReference type="EMBL" id="MFC3105051.1"/>
    </source>
</evidence>
<evidence type="ECO:0000256" key="5">
    <source>
        <dbReference type="ARBA" id="ARBA00022989"/>
    </source>
</evidence>
<evidence type="ECO:0000313" key="10">
    <source>
        <dbReference type="Proteomes" id="UP001595462"/>
    </source>
</evidence>
<evidence type="ECO:0000256" key="7">
    <source>
        <dbReference type="SAM" id="Phobius"/>
    </source>
</evidence>
<proteinExistence type="inferred from homology"/>
<evidence type="ECO:0000256" key="6">
    <source>
        <dbReference type="ARBA" id="ARBA00023136"/>
    </source>
</evidence>
<evidence type="ECO:0000256" key="3">
    <source>
        <dbReference type="ARBA" id="ARBA00022679"/>
    </source>
</evidence>
<keyword evidence="10" id="KW-1185">Reference proteome</keyword>
<dbReference type="Proteomes" id="UP001595462">
    <property type="component" value="Unassembled WGS sequence"/>
</dbReference>
<feature type="transmembrane region" description="Helical" evidence="7">
    <location>
        <begin position="117"/>
        <end position="135"/>
    </location>
</feature>
<keyword evidence="4 7" id="KW-0812">Transmembrane</keyword>
<comment type="caution">
    <text evidence="9">The sequence shown here is derived from an EMBL/GenBank/DDBJ whole genome shotgun (WGS) entry which is preliminary data.</text>
</comment>
<protein>
    <submittedName>
        <fullName evidence="9">Undecaprenyl-phosphate glucose phosphotransferase</fullName>
        <ecNumber evidence="9">2.7.8.31</ecNumber>
    </submittedName>
</protein>
<dbReference type="PANTHER" id="PTHR30576">
    <property type="entry name" value="COLANIC BIOSYNTHESIS UDP-GLUCOSE LIPID CARRIER TRANSFERASE"/>
    <property type="match status" value="1"/>
</dbReference>
<gene>
    <name evidence="9" type="ORF">ACFOSU_14310</name>
</gene>
<evidence type="ECO:0000256" key="4">
    <source>
        <dbReference type="ARBA" id="ARBA00022692"/>
    </source>
</evidence>
<organism evidence="9 10">
    <name type="scientific">Salinisphaera aquimarina</name>
    <dbReference type="NCBI Taxonomy" id="2094031"/>
    <lineage>
        <taxon>Bacteria</taxon>
        <taxon>Pseudomonadati</taxon>
        <taxon>Pseudomonadota</taxon>
        <taxon>Gammaproteobacteria</taxon>
        <taxon>Salinisphaerales</taxon>
        <taxon>Salinisphaeraceae</taxon>
        <taxon>Salinisphaera</taxon>
    </lineage>
</organism>
<feature type="transmembrane region" description="Helical" evidence="7">
    <location>
        <begin position="292"/>
        <end position="312"/>
    </location>
</feature>
<evidence type="ECO:0000256" key="1">
    <source>
        <dbReference type="ARBA" id="ARBA00004141"/>
    </source>
</evidence>
<feature type="transmembrane region" description="Helical" evidence="7">
    <location>
        <begin position="84"/>
        <end position="105"/>
    </location>
</feature>
<feature type="transmembrane region" description="Helical" evidence="7">
    <location>
        <begin position="52"/>
        <end position="72"/>
    </location>
</feature>
<dbReference type="EC" id="2.7.8.31" evidence="9"/>
<dbReference type="Pfam" id="PF13727">
    <property type="entry name" value="CoA_binding_3"/>
    <property type="match status" value="1"/>
</dbReference>
<name>A0ABV7ET13_9GAMM</name>
<comment type="similarity">
    <text evidence="2">Belongs to the bacterial sugar transferase family.</text>
</comment>
<dbReference type="RefSeq" id="WP_380690608.1">
    <property type="nucleotide sequence ID" value="NZ_JBHRSS010000006.1"/>
</dbReference>
<evidence type="ECO:0000256" key="2">
    <source>
        <dbReference type="ARBA" id="ARBA00006464"/>
    </source>
</evidence>
<comment type="subcellular location">
    <subcellularLocation>
        <location evidence="1">Membrane</location>
        <topology evidence="1">Multi-pass membrane protein</topology>
    </subcellularLocation>
</comment>
<dbReference type="EMBL" id="JBHRSS010000006">
    <property type="protein sequence ID" value="MFC3105051.1"/>
    <property type="molecule type" value="Genomic_DNA"/>
</dbReference>
<feature type="domain" description="Bacterial sugar transferase" evidence="8">
    <location>
        <begin position="284"/>
        <end position="468"/>
    </location>
</feature>
<dbReference type="InterPro" id="IPR003362">
    <property type="entry name" value="Bact_transf"/>
</dbReference>
<dbReference type="Pfam" id="PF02397">
    <property type="entry name" value="Bac_transf"/>
    <property type="match status" value="1"/>
</dbReference>